<dbReference type="GO" id="GO:0016616">
    <property type="term" value="F:oxidoreductase activity, acting on the CH-OH group of donors, NAD or NADP as acceptor"/>
    <property type="evidence" value="ECO:0007669"/>
    <property type="project" value="TreeGrafter"/>
</dbReference>
<sequence>MPAINAGKVLVTGANGYIALWVVRSLLEKGYSVRGTVRSESKIAHLKDTFKSYGAQLEVIVVSDIAKDGAFDDAVKGVDAIAHTASPFHTKATHPDELVVPAVRGTLSILQSALAHGAAVKRVVITSSTAAVVYPTPQPRVFTEADWNDASMRAIETQGAAANPVEMYRASKGFAERAAWKFVEENKGKIAWDLAVLNPPFVYGPVLHEVSDPEQLNTSMVDWYRNLVKGAKTNEELLSIAACWVDVRDVGLAHALALEKPAAGGERIIISSSVYNWQDWVSAAHKFDPSLPAGNVPYDPATAKYHVRYDNSKSQQILGLNYHTIEECTVDTLEQFKEKGWY</sequence>
<dbReference type="OrthoDB" id="2735536at2759"/>
<name>A0A0C3RSJ8_PHLG1</name>
<evidence type="ECO:0000256" key="1">
    <source>
        <dbReference type="ARBA" id="ARBA00023002"/>
    </source>
</evidence>
<protein>
    <recommendedName>
        <fullName evidence="3">NAD-dependent epimerase/dehydratase domain-containing protein</fullName>
    </recommendedName>
</protein>
<dbReference type="FunFam" id="3.40.50.720:FF:000085">
    <property type="entry name" value="Dihydroflavonol reductase"/>
    <property type="match status" value="1"/>
</dbReference>
<dbReference type="EMBL" id="KN840620">
    <property type="protein sequence ID" value="KIP03371.1"/>
    <property type="molecule type" value="Genomic_DNA"/>
</dbReference>
<keyword evidence="1" id="KW-0560">Oxidoreductase</keyword>
<evidence type="ECO:0000313" key="4">
    <source>
        <dbReference type="EMBL" id="KIP03371.1"/>
    </source>
</evidence>
<dbReference type="Gene3D" id="3.40.50.720">
    <property type="entry name" value="NAD(P)-binding Rossmann-like Domain"/>
    <property type="match status" value="1"/>
</dbReference>
<dbReference type="Pfam" id="PF01370">
    <property type="entry name" value="Epimerase"/>
    <property type="match status" value="1"/>
</dbReference>
<keyword evidence="5" id="KW-1185">Reference proteome</keyword>
<dbReference type="CDD" id="cd05227">
    <property type="entry name" value="AR_SDR_e"/>
    <property type="match status" value="1"/>
</dbReference>
<organism evidence="4 5">
    <name type="scientific">Phlebiopsis gigantea (strain 11061_1 CR5-6)</name>
    <name type="common">White-rot fungus</name>
    <name type="synonym">Peniophora gigantea</name>
    <dbReference type="NCBI Taxonomy" id="745531"/>
    <lineage>
        <taxon>Eukaryota</taxon>
        <taxon>Fungi</taxon>
        <taxon>Dikarya</taxon>
        <taxon>Basidiomycota</taxon>
        <taxon>Agaricomycotina</taxon>
        <taxon>Agaricomycetes</taxon>
        <taxon>Polyporales</taxon>
        <taxon>Phanerochaetaceae</taxon>
        <taxon>Phlebiopsis</taxon>
    </lineage>
</organism>
<comment type="similarity">
    <text evidence="2">Belongs to the NAD(P)-dependent epimerase/dehydratase family. Dihydroflavonol-4-reductase subfamily.</text>
</comment>
<dbReference type="Proteomes" id="UP000053257">
    <property type="component" value="Unassembled WGS sequence"/>
</dbReference>
<gene>
    <name evidence="4" type="ORF">PHLGIDRAFT_94911</name>
</gene>
<proteinExistence type="inferred from homology"/>
<feature type="domain" description="NAD-dependent epimerase/dehydratase" evidence="3">
    <location>
        <begin position="9"/>
        <end position="266"/>
    </location>
</feature>
<dbReference type="HOGENOM" id="CLU_007383_9_2_1"/>
<evidence type="ECO:0000259" key="3">
    <source>
        <dbReference type="Pfam" id="PF01370"/>
    </source>
</evidence>
<dbReference type="InterPro" id="IPR036291">
    <property type="entry name" value="NAD(P)-bd_dom_sf"/>
</dbReference>
<dbReference type="STRING" id="745531.A0A0C3RSJ8"/>
<dbReference type="SUPFAM" id="SSF51735">
    <property type="entry name" value="NAD(P)-binding Rossmann-fold domains"/>
    <property type="match status" value="1"/>
</dbReference>
<dbReference type="PANTHER" id="PTHR10366:SF564">
    <property type="entry name" value="STEROL-4-ALPHA-CARBOXYLATE 3-DEHYDROGENASE, DECARBOXYLATING"/>
    <property type="match status" value="1"/>
</dbReference>
<dbReference type="InterPro" id="IPR001509">
    <property type="entry name" value="Epimerase_deHydtase"/>
</dbReference>
<dbReference type="PANTHER" id="PTHR10366">
    <property type="entry name" value="NAD DEPENDENT EPIMERASE/DEHYDRATASE"/>
    <property type="match status" value="1"/>
</dbReference>
<accession>A0A0C3RSJ8</accession>
<evidence type="ECO:0000256" key="2">
    <source>
        <dbReference type="ARBA" id="ARBA00023445"/>
    </source>
</evidence>
<evidence type="ECO:0000313" key="5">
    <source>
        <dbReference type="Proteomes" id="UP000053257"/>
    </source>
</evidence>
<dbReference type="InterPro" id="IPR050425">
    <property type="entry name" value="NAD(P)_dehydrat-like"/>
</dbReference>
<dbReference type="AlphaFoldDB" id="A0A0C3RSJ8"/>
<reference evidence="4 5" key="1">
    <citation type="journal article" date="2014" name="PLoS Genet.">
        <title>Analysis of the Phlebiopsis gigantea genome, transcriptome and secretome provides insight into its pioneer colonization strategies of wood.</title>
        <authorList>
            <person name="Hori C."/>
            <person name="Ishida T."/>
            <person name="Igarashi K."/>
            <person name="Samejima M."/>
            <person name="Suzuki H."/>
            <person name="Master E."/>
            <person name="Ferreira P."/>
            <person name="Ruiz-Duenas F.J."/>
            <person name="Held B."/>
            <person name="Canessa P."/>
            <person name="Larrondo L.F."/>
            <person name="Schmoll M."/>
            <person name="Druzhinina I.S."/>
            <person name="Kubicek C.P."/>
            <person name="Gaskell J.A."/>
            <person name="Kersten P."/>
            <person name="St John F."/>
            <person name="Glasner J."/>
            <person name="Sabat G."/>
            <person name="Splinter BonDurant S."/>
            <person name="Syed K."/>
            <person name="Yadav J."/>
            <person name="Mgbeahuruike A.C."/>
            <person name="Kovalchuk A."/>
            <person name="Asiegbu F.O."/>
            <person name="Lackner G."/>
            <person name="Hoffmeister D."/>
            <person name="Rencoret J."/>
            <person name="Gutierrez A."/>
            <person name="Sun H."/>
            <person name="Lindquist E."/>
            <person name="Barry K."/>
            <person name="Riley R."/>
            <person name="Grigoriev I.V."/>
            <person name="Henrissat B."/>
            <person name="Kues U."/>
            <person name="Berka R.M."/>
            <person name="Martinez A.T."/>
            <person name="Covert S.F."/>
            <person name="Blanchette R.A."/>
            <person name="Cullen D."/>
        </authorList>
    </citation>
    <scope>NUCLEOTIDE SEQUENCE [LARGE SCALE GENOMIC DNA]</scope>
    <source>
        <strain evidence="4 5">11061_1 CR5-6</strain>
    </source>
</reference>